<feature type="transmembrane region" description="Helical" evidence="1">
    <location>
        <begin position="83"/>
        <end position="106"/>
    </location>
</feature>
<accession>A0A926VA64</accession>
<keyword evidence="1" id="KW-1133">Transmembrane helix</keyword>
<keyword evidence="1" id="KW-0472">Membrane</keyword>
<dbReference type="AlphaFoldDB" id="A0A926VA64"/>
<feature type="transmembrane region" description="Helical" evidence="1">
    <location>
        <begin position="12"/>
        <end position="35"/>
    </location>
</feature>
<name>A0A926VA64_9CYAN</name>
<sequence length="337" mass="38390">MSPTPEPTKEPNILGKVASIVGLLGAALFFTGWIYRWSYFYFFQLEITTLDLPPQSFLVVPLQVFFGSFASVDSFWQLGKTVLVAIVTFILIQLTLWLLQFLSILIAKILRWLQFLIALVLAGLIWLTIRLIEYFNKQLGKYQKKSSSKLVSPTQKPRLLKIIIWLQLLADFIINKLSAIKFNPINFRQSFLDEIIIVIGILIALFLLARDRGTIDARRDAGPNSTLPVVTLVTPENRLPLGRKLENEFINPSLKGYRIIGDRGLFRNILGQEQTDTTNPKKPIVWRLLMERGGWIYLFPALPENAKAEDRPVIIAIQESTLGEQLLILSPDVSKKR</sequence>
<reference evidence="2" key="1">
    <citation type="journal article" date="2015" name="ISME J.">
        <title>Draft Genome Sequence of Streptomyces incarnatus NRRL8089, which Produces the Nucleoside Antibiotic Sinefungin.</title>
        <authorList>
            <person name="Oshima K."/>
            <person name="Hattori M."/>
            <person name="Shimizu H."/>
            <person name="Fukuda K."/>
            <person name="Nemoto M."/>
            <person name="Inagaki K."/>
            <person name="Tamura T."/>
        </authorList>
    </citation>
    <scope>NUCLEOTIDE SEQUENCE</scope>
    <source>
        <strain evidence="2">FACHB-1375</strain>
    </source>
</reference>
<evidence type="ECO:0000256" key="1">
    <source>
        <dbReference type="SAM" id="Phobius"/>
    </source>
</evidence>
<keyword evidence="1" id="KW-0812">Transmembrane</keyword>
<evidence type="ECO:0000313" key="3">
    <source>
        <dbReference type="Proteomes" id="UP000641646"/>
    </source>
</evidence>
<feature type="transmembrane region" description="Helical" evidence="1">
    <location>
        <begin position="191"/>
        <end position="209"/>
    </location>
</feature>
<proteinExistence type="predicted"/>
<keyword evidence="3" id="KW-1185">Reference proteome</keyword>
<dbReference type="RefSeq" id="WP_190461620.1">
    <property type="nucleotide sequence ID" value="NZ_JACJPW010000003.1"/>
</dbReference>
<organism evidence="2 3">
    <name type="scientific">Aerosakkonema funiforme FACHB-1375</name>
    <dbReference type="NCBI Taxonomy" id="2949571"/>
    <lineage>
        <taxon>Bacteria</taxon>
        <taxon>Bacillati</taxon>
        <taxon>Cyanobacteriota</taxon>
        <taxon>Cyanophyceae</taxon>
        <taxon>Oscillatoriophycideae</taxon>
        <taxon>Aerosakkonematales</taxon>
        <taxon>Aerosakkonemataceae</taxon>
        <taxon>Aerosakkonema</taxon>
    </lineage>
</organism>
<reference evidence="2" key="2">
    <citation type="submission" date="2020-08" db="EMBL/GenBank/DDBJ databases">
        <authorList>
            <person name="Chen M."/>
            <person name="Teng W."/>
            <person name="Zhao L."/>
            <person name="Hu C."/>
            <person name="Zhou Y."/>
            <person name="Han B."/>
            <person name="Song L."/>
            <person name="Shu W."/>
        </authorList>
    </citation>
    <scope>NUCLEOTIDE SEQUENCE</scope>
    <source>
        <strain evidence="2">FACHB-1375</strain>
    </source>
</reference>
<dbReference type="EMBL" id="JACJPW010000003">
    <property type="protein sequence ID" value="MBD2179935.1"/>
    <property type="molecule type" value="Genomic_DNA"/>
</dbReference>
<protein>
    <submittedName>
        <fullName evidence="2">Uncharacterized protein</fullName>
    </submittedName>
</protein>
<comment type="caution">
    <text evidence="2">The sequence shown here is derived from an EMBL/GenBank/DDBJ whole genome shotgun (WGS) entry which is preliminary data.</text>
</comment>
<evidence type="ECO:0000313" key="2">
    <source>
        <dbReference type="EMBL" id="MBD2179935.1"/>
    </source>
</evidence>
<feature type="transmembrane region" description="Helical" evidence="1">
    <location>
        <begin position="112"/>
        <end position="132"/>
    </location>
</feature>
<dbReference type="Proteomes" id="UP000641646">
    <property type="component" value="Unassembled WGS sequence"/>
</dbReference>
<gene>
    <name evidence="2" type="ORF">H6G03_02205</name>
</gene>